<evidence type="ECO:0000256" key="1">
    <source>
        <dbReference type="SAM" id="Coils"/>
    </source>
</evidence>
<dbReference type="Proteomes" id="UP001295423">
    <property type="component" value="Unassembled WGS sequence"/>
</dbReference>
<dbReference type="AlphaFoldDB" id="A0AAD2FL89"/>
<protein>
    <submittedName>
        <fullName evidence="3">Uncharacterized protein</fullName>
    </submittedName>
</protein>
<keyword evidence="1" id="KW-0175">Coiled coil</keyword>
<feature type="compositionally biased region" description="Basic and acidic residues" evidence="2">
    <location>
        <begin position="29"/>
        <end position="44"/>
    </location>
</feature>
<name>A0AAD2FL89_9STRA</name>
<gene>
    <name evidence="3" type="ORF">CYCCA115_LOCUS10508</name>
</gene>
<feature type="compositionally biased region" description="Basic residues" evidence="2">
    <location>
        <begin position="1"/>
        <end position="10"/>
    </location>
</feature>
<feature type="region of interest" description="Disordered" evidence="2">
    <location>
        <begin position="1"/>
        <end position="53"/>
    </location>
</feature>
<organism evidence="3 4">
    <name type="scientific">Cylindrotheca closterium</name>
    <dbReference type="NCBI Taxonomy" id="2856"/>
    <lineage>
        <taxon>Eukaryota</taxon>
        <taxon>Sar</taxon>
        <taxon>Stramenopiles</taxon>
        <taxon>Ochrophyta</taxon>
        <taxon>Bacillariophyta</taxon>
        <taxon>Bacillariophyceae</taxon>
        <taxon>Bacillariophycidae</taxon>
        <taxon>Bacillariales</taxon>
        <taxon>Bacillariaceae</taxon>
        <taxon>Cylindrotheca</taxon>
    </lineage>
</organism>
<comment type="caution">
    <text evidence="3">The sequence shown here is derived from an EMBL/GenBank/DDBJ whole genome shotgun (WGS) entry which is preliminary data.</text>
</comment>
<accession>A0AAD2FL89</accession>
<evidence type="ECO:0000256" key="2">
    <source>
        <dbReference type="SAM" id="MobiDB-lite"/>
    </source>
</evidence>
<keyword evidence="4" id="KW-1185">Reference proteome</keyword>
<feature type="coiled-coil region" evidence="1">
    <location>
        <begin position="143"/>
        <end position="198"/>
    </location>
</feature>
<reference evidence="3" key="1">
    <citation type="submission" date="2023-08" db="EMBL/GenBank/DDBJ databases">
        <authorList>
            <person name="Audoor S."/>
            <person name="Bilcke G."/>
        </authorList>
    </citation>
    <scope>NUCLEOTIDE SEQUENCE</scope>
</reference>
<dbReference type="EMBL" id="CAKOGP040001668">
    <property type="protein sequence ID" value="CAJ1946364.1"/>
    <property type="molecule type" value="Genomic_DNA"/>
</dbReference>
<sequence>MEQQSRKRSRPPSPYPQGEARNSPSKSGDGSKQKKHQEPKEKRALAAVTQENKRLRAHRANIVENERLKAEIDALSKCNLEKVEEMASLKNNISTLQKTLGTSSEEIALLMQITTTTLPTDLAAAEQRMHDIHDSWREQVTQLGEKQSQVDSLRHELQQVQEEFQKDTQNLIQERQERKRLQGRLDELRKAYESQGKAAQWHNILRGSVAMATMPPTAIKKDCG</sequence>
<proteinExistence type="predicted"/>
<evidence type="ECO:0000313" key="3">
    <source>
        <dbReference type="EMBL" id="CAJ1946364.1"/>
    </source>
</evidence>
<evidence type="ECO:0000313" key="4">
    <source>
        <dbReference type="Proteomes" id="UP001295423"/>
    </source>
</evidence>